<comment type="caution">
    <text evidence="1">The sequence shown here is derived from an EMBL/GenBank/DDBJ whole genome shotgun (WGS) entry which is preliminary data.</text>
</comment>
<evidence type="ECO:0000313" key="2">
    <source>
        <dbReference type="Proteomes" id="UP001151752"/>
    </source>
</evidence>
<reference evidence="1" key="1">
    <citation type="submission" date="2022-11" db="EMBL/GenBank/DDBJ databases">
        <authorList>
            <person name="Hyden B.L."/>
            <person name="Feng K."/>
            <person name="Yates T."/>
            <person name="Jawdy S."/>
            <person name="Smart L.B."/>
            <person name="Muchero W."/>
        </authorList>
    </citation>
    <scope>NUCLEOTIDE SEQUENCE</scope>
    <source>
        <tissue evidence="1">Shoot tip</tissue>
    </source>
</reference>
<keyword evidence="2" id="KW-1185">Reference proteome</keyword>
<evidence type="ECO:0000313" key="1">
    <source>
        <dbReference type="EMBL" id="KAJ6776926.1"/>
    </source>
</evidence>
<sequence>MLFHKIKAYFSTLLRICPCKFPEQCYRKTYEKLHICHRNNILKKSLTNYI</sequence>
<protein>
    <submittedName>
        <fullName evidence="1">Uncharacterized protein</fullName>
    </submittedName>
</protein>
<gene>
    <name evidence="1" type="ORF">OIU74_000991</name>
</gene>
<proteinExistence type="predicted"/>
<organism evidence="1 2">
    <name type="scientific">Salix koriyanagi</name>
    <dbReference type="NCBI Taxonomy" id="2511006"/>
    <lineage>
        <taxon>Eukaryota</taxon>
        <taxon>Viridiplantae</taxon>
        <taxon>Streptophyta</taxon>
        <taxon>Embryophyta</taxon>
        <taxon>Tracheophyta</taxon>
        <taxon>Spermatophyta</taxon>
        <taxon>Magnoliopsida</taxon>
        <taxon>eudicotyledons</taxon>
        <taxon>Gunneridae</taxon>
        <taxon>Pentapetalae</taxon>
        <taxon>rosids</taxon>
        <taxon>fabids</taxon>
        <taxon>Malpighiales</taxon>
        <taxon>Salicaceae</taxon>
        <taxon>Saliceae</taxon>
        <taxon>Salix</taxon>
    </lineage>
</organism>
<dbReference type="EMBL" id="JAPFFM010000001">
    <property type="protein sequence ID" value="KAJ6776926.1"/>
    <property type="molecule type" value="Genomic_DNA"/>
</dbReference>
<reference evidence="1" key="2">
    <citation type="journal article" date="2023" name="Int. J. Mol. Sci.">
        <title>De Novo Assembly and Annotation of 11 Diverse Shrub Willow (Salix) Genomes Reveals Novel Gene Organization in Sex-Linked Regions.</title>
        <authorList>
            <person name="Hyden B."/>
            <person name="Feng K."/>
            <person name="Yates T.B."/>
            <person name="Jawdy S."/>
            <person name="Cereghino C."/>
            <person name="Smart L.B."/>
            <person name="Muchero W."/>
        </authorList>
    </citation>
    <scope>NUCLEOTIDE SEQUENCE</scope>
    <source>
        <tissue evidence="1">Shoot tip</tissue>
    </source>
</reference>
<dbReference type="Proteomes" id="UP001151752">
    <property type="component" value="Chromosome 16"/>
</dbReference>
<name>A0A9Q0X0V6_9ROSI</name>
<accession>A0A9Q0X0V6</accession>
<dbReference type="AlphaFoldDB" id="A0A9Q0X0V6"/>